<dbReference type="InterPro" id="IPR020256">
    <property type="entry name" value="Spore_coat_CotJA"/>
</dbReference>
<proteinExistence type="predicted"/>
<accession>A0A5N7IWW5</accession>
<dbReference type="RefSeq" id="WP_084647325.1">
    <property type="nucleotide sequence ID" value="NZ_CP086249.1"/>
</dbReference>
<evidence type="ECO:0000313" key="3">
    <source>
        <dbReference type="Proteomes" id="UP000342249"/>
    </source>
</evidence>
<dbReference type="Pfam" id="PF11007">
    <property type="entry name" value="CotJA"/>
    <property type="match status" value="1"/>
</dbReference>
<evidence type="ECO:0000313" key="2">
    <source>
        <dbReference type="EMBL" id="MPQ60965.1"/>
    </source>
</evidence>
<organism evidence="2 3">
    <name type="scientific">Clostridium estertheticum</name>
    <dbReference type="NCBI Taxonomy" id="238834"/>
    <lineage>
        <taxon>Bacteria</taxon>
        <taxon>Bacillati</taxon>
        <taxon>Bacillota</taxon>
        <taxon>Clostridia</taxon>
        <taxon>Eubacteriales</taxon>
        <taxon>Clostridiaceae</taxon>
        <taxon>Clostridium</taxon>
    </lineage>
</organism>
<sequence>MEYQNRNKLTKSSASNNCVPQETIIKHVRLAAAYVPYQKLCTLFSPLEALKRGTAFPELYSPYDGEDKMSSNLKSSNKERIYGE</sequence>
<protein>
    <submittedName>
        <fullName evidence="2">Spore coat associated protein CotJA</fullName>
    </submittedName>
</protein>
<dbReference type="Proteomes" id="UP000342249">
    <property type="component" value="Unassembled WGS sequence"/>
</dbReference>
<dbReference type="AlphaFoldDB" id="A0A5N7IWW5"/>
<comment type="caution">
    <text evidence="2">The sequence shown here is derived from an EMBL/GenBank/DDBJ whole genome shotgun (WGS) entry which is preliminary data.</text>
</comment>
<dbReference type="EMBL" id="SPSF01000011">
    <property type="protein sequence ID" value="MPQ60965.1"/>
    <property type="molecule type" value="Genomic_DNA"/>
</dbReference>
<evidence type="ECO:0000256" key="1">
    <source>
        <dbReference type="SAM" id="MobiDB-lite"/>
    </source>
</evidence>
<gene>
    <name evidence="2" type="ORF">E4V82_02395</name>
</gene>
<reference evidence="2 3" key="1">
    <citation type="journal article" date="2019" name="Lett. Appl. Microbiol.">
        <title>A case of 'blown pack' spoilage of vacuum-packaged pork likely associated with Clostridium estertheticum in Canada.</title>
        <authorList>
            <person name="Zhang P."/>
            <person name="Ward P."/>
            <person name="McMullen L.M."/>
            <person name="Yang X."/>
        </authorList>
    </citation>
    <scope>NUCLEOTIDE SEQUENCE [LARGE SCALE GENOMIC DNA]</scope>
    <source>
        <strain evidence="2 3">MA19</strain>
    </source>
</reference>
<feature type="region of interest" description="Disordered" evidence="1">
    <location>
        <begin position="63"/>
        <end position="84"/>
    </location>
</feature>
<name>A0A5N7IWW5_9CLOT</name>